<dbReference type="Gene3D" id="3.40.1110.10">
    <property type="entry name" value="Calcium-transporting ATPase, cytoplasmic domain N"/>
    <property type="match status" value="1"/>
</dbReference>
<evidence type="ECO:0000256" key="13">
    <source>
        <dbReference type="ARBA" id="ARBA00023065"/>
    </source>
</evidence>
<evidence type="ECO:0000256" key="4">
    <source>
        <dbReference type="ARBA" id="ARBA00022568"/>
    </source>
</evidence>
<dbReference type="SUPFAM" id="SSF81665">
    <property type="entry name" value="Calcium ATPase, transmembrane domain M"/>
    <property type="match status" value="1"/>
</dbReference>
<evidence type="ECO:0000256" key="2">
    <source>
        <dbReference type="ARBA" id="ARBA00012790"/>
    </source>
</evidence>
<keyword evidence="7" id="KW-0547">Nucleotide-binding</keyword>
<feature type="transmembrane region" description="Helical" evidence="15">
    <location>
        <begin position="693"/>
        <end position="709"/>
    </location>
</feature>
<evidence type="ECO:0000256" key="9">
    <source>
        <dbReference type="ARBA" id="ARBA00022840"/>
    </source>
</evidence>
<dbReference type="SUPFAM" id="SSF81653">
    <property type="entry name" value="Calcium ATPase, transduction domain A"/>
    <property type="match status" value="1"/>
</dbReference>
<keyword evidence="4" id="KW-0109">Calcium transport</keyword>
<evidence type="ECO:0000256" key="12">
    <source>
        <dbReference type="ARBA" id="ARBA00022989"/>
    </source>
</evidence>
<feature type="domain" description="Cation-transporting P-type ATPase N-terminal" evidence="16">
    <location>
        <begin position="3"/>
        <end position="77"/>
    </location>
</feature>
<dbReference type="Pfam" id="PF13246">
    <property type="entry name" value="Cation_ATPase"/>
    <property type="match status" value="1"/>
</dbReference>
<dbReference type="EC" id="7.2.2.10" evidence="2"/>
<keyword evidence="14 15" id="KW-0472">Membrane</keyword>
<feature type="transmembrane region" description="Helical" evidence="15">
    <location>
        <begin position="83"/>
        <end position="101"/>
    </location>
</feature>
<dbReference type="SFLD" id="SFLDG00002">
    <property type="entry name" value="C1.7:_P-type_atpase_like"/>
    <property type="match status" value="1"/>
</dbReference>
<protein>
    <recommendedName>
        <fullName evidence="2">P-type Ca(2+) transporter</fullName>
        <ecNumber evidence="2">7.2.2.10</ecNumber>
    </recommendedName>
</protein>
<dbReference type="Pfam" id="PF00122">
    <property type="entry name" value="E1-E2_ATPase"/>
    <property type="match status" value="1"/>
</dbReference>
<evidence type="ECO:0000256" key="14">
    <source>
        <dbReference type="ARBA" id="ARBA00023136"/>
    </source>
</evidence>
<dbReference type="InterPro" id="IPR001757">
    <property type="entry name" value="P_typ_ATPase"/>
</dbReference>
<keyword evidence="9" id="KW-0067">ATP-binding</keyword>
<keyword evidence="8" id="KW-0106">Calcium</keyword>
<dbReference type="SUPFAM" id="SSF81660">
    <property type="entry name" value="Metal cation-transporting ATPase, ATP-binding domain N"/>
    <property type="match status" value="1"/>
</dbReference>
<evidence type="ECO:0000256" key="3">
    <source>
        <dbReference type="ARBA" id="ARBA00022448"/>
    </source>
</evidence>
<keyword evidence="6" id="KW-0479">Metal-binding</keyword>
<evidence type="ECO:0000259" key="16">
    <source>
        <dbReference type="SMART" id="SM00831"/>
    </source>
</evidence>
<feature type="transmembrane region" description="Helical" evidence="15">
    <location>
        <begin position="821"/>
        <end position="841"/>
    </location>
</feature>
<evidence type="ECO:0000313" key="18">
    <source>
        <dbReference type="Proteomes" id="UP001230220"/>
    </source>
</evidence>
<reference evidence="17 18" key="1">
    <citation type="submission" date="2023-07" db="EMBL/GenBank/DDBJ databases">
        <title>Genomic Encyclopedia of Type Strains, Phase IV (KMG-IV): sequencing the most valuable type-strain genomes for metagenomic binning, comparative biology and taxonomic classification.</title>
        <authorList>
            <person name="Goeker M."/>
        </authorList>
    </citation>
    <scope>NUCLEOTIDE SEQUENCE [LARGE SCALE GENOMIC DNA]</scope>
    <source>
        <strain evidence="17 18">DSM 16784</strain>
    </source>
</reference>
<dbReference type="Gene3D" id="1.20.1110.10">
    <property type="entry name" value="Calcium-transporting ATPase, transmembrane domain"/>
    <property type="match status" value="1"/>
</dbReference>
<evidence type="ECO:0000256" key="8">
    <source>
        <dbReference type="ARBA" id="ARBA00022837"/>
    </source>
</evidence>
<name>A0ABU0DXS0_9FIRM</name>
<dbReference type="InterPro" id="IPR006068">
    <property type="entry name" value="ATPase_P-typ_cation-transptr_C"/>
</dbReference>
<evidence type="ECO:0000256" key="1">
    <source>
        <dbReference type="ARBA" id="ARBA00004141"/>
    </source>
</evidence>
<keyword evidence="18" id="KW-1185">Reference proteome</keyword>
<sequence length="887" mass="96810">MEKWYELEIETIEEYLVTNITTGLPQEQVDDRQQEYGKNVFKTKKKTSLVRRILHQLRDVSTIVLLVAAALSFLLAFKEGSSFIEPTVILAIVVLNVTLAITQEGKAEKSLEALAEMNSPNCTVFRDDIRKTIDTSEVVIGDIIILETGSIVPADARLIESFGLSCDELSLTGESEPVEKDATISISGTASVGDQSNMVFSGCIVSTGHGTAIVTAIGMDTQMGQIASHLHNTETLKTPLQVRLDSLGRVISWIAIASALFLLAIGLRGGADFGTMIMIAISMAVAAVPETLSLIVTLSLTNGVQKMVTKNALIRKLPAVETLGNTSVICSDKTGTLTQNRMTIKHLWRYGTPQISSDDNFGRKEEELVTMLALASNATIDKNEEGKTEYIGNATEVAIMQLLSKKGLEKSTLEDRYPKVAEIPFSSERKRMSVILKETNGYLIITKGALDRLPLEEMSNQKYQEIMAVHDSYAKKALRVIAVAIRYVKKLPDENELEKLEQNMSFVGLIGLIDPPRPQAAEAIEKAKKAGIQTVMITGDHATTASAIAEEIGILSEGKKILTGSELSHMSEQELNDTVKNYAVYARVSPEDKIRIVKAWQENGDVVAMTGDGVNDAPALKAADVGISMGITGTEVAKNASDMVLTDDNFATIVEAVSVGRNVYENIKKTICFLLVCNLSEIVIMLFAQMAGWGIVLTPIMLLLINLLGDGIPGLQLAKEVSDEDIMAKKPIKRNQGLFTADMLRLILRQTVSCSVVSLLAFYIGSFIDVSNIMSASLDIGQTMAFLTIGWTSILHIFNVRSKKSVFETTLSNNKPLTMSAIAMIVVFGLLVATPIGNIFGLTHIGFVHWLIVIVLSILPTLSHELGRVADNNPHSIRRRTYNYIKR</sequence>
<feature type="transmembrane region" description="Helical" evidence="15">
    <location>
        <begin position="277"/>
        <end position="300"/>
    </location>
</feature>
<proteinExistence type="predicted"/>
<comment type="caution">
    <text evidence="17">The sequence shown here is derived from an EMBL/GenBank/DDBJ whole genome shotgun (WGS) entry which is preliminary data.</text>
</comment>
<dbReference type="InterPro" id="IPR008250">
    <property type="entry name" value="ATPase_P-typ_transduc_dom_A_sf"/>
</dbReference>
<dbReference type="Gene3D" id="2.70.150.10">
    <property type="entry name" value="Calcium-transporting ATPase, cytoplasmic transduction domain A"/>
    <property type="match status" value="1"/>
</dbReference>
<dbReference type="InterPro" id="IPR023299">
    <property type="entry name" value="ATPase_P-typ_cyto_dom_N"/>
</dbReference>
<accession>A0ABU0DXS0</accession>
<dbReference type="InterPro" id="IPR023298">
    <property type="entry name" value="ATPase_P-typ_TM_dom_sf"/>
</dbReference>
<dbReference type="PROSITE" id="PS00154">
    <property type="entry name" value="ATPASE_E1_E2"/>
    <property type="match status" value="1"/>
</dbReference>
<dbReference type="SMART" id="SM00831">
    <property type="entry name" value="Cation_ATPase_N"/>
    <property type="match status" value="1"/>
</dbReference>
<keyword evidence="11" id="KW-1278">Translocase</keyword>
<keyword evidence="3" id="KW-0813">Transport</keyword>
<dbReference type="SFLD" id="SFLDF00027">
    <property type="entry name" value="p-type_atpase"/>
    <property type="match status" value="1"/>
</dbReference>
<dbReference type="PRINTS" id="PR00119">
    <property type="entry name" value="CATATPASE"/>
</dbReference>
<comment type="subcellular location">
    <subcellularLocation>
        <location evidence="1">Membrane</location>
        <topology evidence="1">Multi-pass membrane protein</topology>
    </subcellularLocation>
</comment>
<dbReference type="InterPro" id="IPR023214">
    <property type="entry name" value="HAD_sf"/>
</dbReference>
<feature type="transmembrane region" description="Helical" evidence="15">
    <location>
        <begin position="780"/>
        <end position="800"/>
    </location>
</feature>
<feature type="transmembrane region" description="Helical" evidence="15">
    <location>
        <begin position="847"/>
        <end position="870"/>
    </location>
</feature>
<evidence type="ECO:0000256" key="15">
    <source>
        <dbReference type="SAM" id="Phobius"/>
    </source>
</evidence>
<keyword evidence="12 15" id="KW-1133">Transmembrane helix</keyword>
<dbReference type="Proteomes" id="UP001230220">
    <property type="component" value="Unassembled WGS sequence"/>
</dbReference>
<dbReference type="Gene3D" id="3.40.50.1000">
    <property type="entry name" value="HAD superfamily/HAD-like"/>
    <property type="match status" value="1"/>
</dbReference>
<dbReference type="Pfam" id="PF00689">
    <property type="entry name" value="Cation_ATPase_C"/>
    <property type="match status" value="1"/>
</dbReference>
<evidence type="ECO:0000256" key="6">
    <source>
        <dbReference type="ARBA" id="ARBA00022723"/>
    </source>
</evidence>
<evidence type="ECO:0000256" key="5">
    <source>
        <dbReference type="ARBA" id="ARBA00022692"/>
    </source>
</evidence>
<gene>
    <name evidence="17" type="ORF">J2S15_000162</name>
</gene>
<dbReference type="InterPro" id="IPR018303">
    <property type="entry name" value="ATPase_P-typ_P_site"/>
</dbReference>
<dbReference type="PANTHER" id="PTHR24093">
    <property type="entry name" value="CATION TRANSPORTING ATPASE"/>
    <property type="match status" value="1"/>
</dbReference>
<dbReference type="PRINTS" id="PR00120">
    <property type="entry name" value="HATPASE"/>
</dbReference>
<feature type="transmembrane region" description="Helical" evidence="15">
    <location>
        <begin position="670"/>
        <end position="687"/>
    </location>
</feature>
<dbReference type="InterPro" id="IPR036412">
    <property type="entry name" value="HAD-like_sf"/>
</dbReference>
<feature type="transmembrane region" description="Helical" evidence="15">
    <location>
        <begin position="250"/>
        <end position="271"/>
    </location>
</feature>
<feature type="transmembrane region" description="Helical" evidence="15">
    <location>
        <begin position="60"/>
        <end position="77"/>
    </location>
</feature>
<evidence type="ECO:0000256" key="10">
    <source>
        <dbReference type="ARBA" id="ARBA00022842"/>
    </source>
</evidence>
<dbReference type="InterPro" id="IPR004014">
    <property type="entry name" value="ATPase_P-typ_cation-transptr_N"/>
</dbReference>
<dbReference type="EMBL" id="JAUSUR010000001">
    <property type="protein sequence ID" value="MDQ0359431.1"/>
    <property type="molecule type" value="Genomic_DNA"/>
</dbReference>
<dbReference type="NCBIfam" id="TIGR01494">
    <property type="entry name" value="ATPase_P-type"/>
    <property type="match status" value="4"/>
</dbReference>
<keyword evidence="10" id="KW-0460">Magnesium</keyword>
<dbReference type="InterPro" id="IPR044492">
    <property type="entry name" value="P_typ_ATPase_HD_dom"/>
</dbReference>
<organism evidence="17 18">
    <name type="scientific">Breznakia pachnodae</name>
    <dbReference type="NCBI Taxonomy" id="265178"/>
    <lineage>
        <taxon>Bacteria</taxon>
        <taxon>Bacillati</taxon>
        <taxon>Bacillota</taxon>
        <taxon>Erysipelotrichia</taxon>
        <taxon>Erysipelotrichales</taxon>
        <taxon>Erysipelotrichaceae</taxon>
        <taxon>Breznakia</taxon>
    </lineage>
</organism>
<dbReference type="Pfam" id="PF00690">
    <property type="entry name" value="Cation_ATPase_N"/>
    <property type="match status" value="1"/>
</dbReference>
<dbReference type="NCBIfam" id="TIGR01517">
    <property type="entry name" value="ATPase-IIB_Ca"/>
    <property type="match status" value="1"/>
</dbReference>
<keyword evidence="13" id="KW-0406">Ion transport</keyword>
<evidence type="ECO:0000313" key="17">
    <source>
        <dbReference type="EMBL" id="MDQ0359431.1"/>
    </source>
</evidence>
<dbReference type="PANTHER" id="PTHR24093:SF506">
    <property type="entry name" value="CATION-TRANSPORTING ATPASE PMA1"/>
    <property type="match status" value="1"/>
</dbReference>
<dbReference type="InterPro" id="IPR059000">
    <property type="entry name" value="ATPase_P-type_domA"/>
</dbReference>
<dbReference type="SFLD" id="SFLDS00003">
    <property type="entry name" value="Haloacid_Dehalogenase"/>
    <property type="match status" value="1"/>
</dbReference>
<keyword evidence="5 15" id="KW-0812">Transmembrane</keyword>
<dbReference type="InterPro" id="IPR006408">
    <property type="entry name" value="P-type_ATPase_IIB"/>
</dbReference>
<evidence type="ECO:0000256" key="7">
    <source>
        <dbReference type="ARBA" id="ARBA00022741"/>
    </source>
</evidence>
<feature type="transmembrane region" description="Helical" evidence="15">
    <location>
        <begin position="746"/>
        <end position="768"/>
    </location>
</feature>
<evidence type="ECO:0000256" key="11">
    <source>
        <dbReference type="ARBA" id="ARBA00022967"/>
    </source>
</evidence>
<dbReference type="RefSeq" id="WP_307404533.1">
    <property type="nucleotide sequence ID" value="NZ_JAUSUR010000001.1"/>
</dbReference>
<dbReference type="SUPFAM" id="SSF56784">
    <property type="entry name" value="HAD-like"/>
    <property type="match status" value="1"/>
</dbReference>